<evidence type="ECO:0000259" key="1">
    <source>
        <dbReference type="Pfam" id="PF08818"/>
    </source>
</evidence>
<dbReference type="RefSeq" id="WP_380538946.1">
    <property type="nucleotide sequence ID" value="NZ_JBHFAB010000018.1"/>
</dbReference>
<gene>
    <name evidence="2" type="ORF">ACEZDE_23265</name>
</gene>
<dbReference type="InterPro" id="IPR014922">
    <property type="entry name" value="YdhG-like"/>
</dbReference>
<evidence type="ECO:0000313" key="2">
    <source>
        <dbReference type="EMBL" id="MFC1419530.1"/>
    </source>
</evidence>
<proteinExistence type="predicted"/>
<dbReference type="Gene3D" id="3.90.1150.200">
    <property type="match status" value="1"/>
</dbReference>
<keyword evidence="3" id="KW-1185">Reference proteome</keyword>
<accession>A0ABV6W0K9</accession>
<sequence length="127" mass="13932">MDTEADAQTYIDGIAAEHRPLFDRVNRLILELHPEARPVLSYGMPTYRVGKRKLHVGVWKHGVSIYGWGGDRDAGFTSRHPELLSGKATIQLRSGDAGPNTDPGTAADTDAVTDEELREFFRAALAA</sequence>
<protein>
    <submittedName>
        <fullName evidence="2">DUF1801 domain-containing protein</fullName>
    </submittedName>
</protein>
<comment type="caution">
    <text evidence="2">The sequence shown here is derived from an EMBL/GenBank/DDBJ whole genome shotgun (WGS) entry which is preliminary data.</text>
</comment>
<organism evidence="2 3">
    <name type="scientific">Streptacidiphilus cavernicola</name>
    <dbReference type="NCBI Taxonomy" id="3342716"/>
    <lineage>
        <taxon>Bacteria</taxon>
        <taxon>Bacillati</taxon>
        <taxon>Actinomycetota</taxon>
        <taxon>Actinomycetes</taxon>
        <taxon>Kitasatosporales</taxon>
        <taxon>Streptomycetaceae</taxon>
        <taxon>Streptacidiphilus</taxon>
    </lineage>
</organism>
<dbReference type="Proteomes" id="UP001592531">
    <property type="component" value="Unassembled WGS sequence"/>
</dbReference>
<evidence type="ECO:0000313" key="3">
    <source>
        <dbReference type="Proteomes" id="UP001592531"/>
    </source>
</evidence>
<feature type="domain" description="YdhG-like" evidence="1">
    <location>
        <begin position="19"/>
        <end position="97"/>
    </location>
</feature>
<dbReference type="Pfam" id="PF08818">
    <property type="entry name" value="DUF1801"/>
    <property type="match status" value="1"/>
</dbReference>
<name>A0ABV6W0K9_9ACTN</name>
<dbReference type="SUPFAM" id="SSF159888">
    <property type="entry name" value="YdhG-like"/>
    <property type="match status" value="1"/>
</dbReference>
<reference evidence="2 3" key="1">
    <citation type="submission" date="2024-09" db="EMBL/GenBank/DDBJ databases">
        <authorList>
            <person name="Lee S.D."/>
        </authorList>
    </citation>
    <scope>NUCLEOTIDE SEQUENCE [LARGE SCALE GENOMIC DNA]</scope>
    <source>
        <strain evidence="2 3">N8-3</strain>
    </source>
</reference>
<dbReference type="EMBL" id="JBHFAB010000018">
    <property type="protein sequence ID" value="MFC1419530.1"/>
    <property type="molecule type" value="Genomic_DNA"/>
</dbReference>